<protein>
    <submittedName>
        <fullName evidence="2">Uncharacterized protein</fullName>
    </submittedName>
</protein>
<feature type="transmembrane region" description="Helical" evidence="1">
    <location>
        <begin position="37"/>
        <end position="57"/>
    </location>
</feature>
<keyword evidence="1" id="KW-1133">Transmembrane helix</keyword>
<evidence type="ECO:0000256" key="1">
    <source>
        <dbReference type="SAM" id="Phobius"/>
    </source>
</evidence>
<gene>
    <name evidence="2" type="ORF">Mgra_00007319</name>
</gene>
<keyword evidence="1" id="KW-0812">Transmembrane</keyword>
<organism evidence="2 3">
    <name type="scientific">Meloidogyne graminicola</name>
    <dbReference type="NCBI Taxonomy" id="189291"/>
    <lineage>
        <taxon>Eukaryota</taxon>
        <taxon>Metazoa</taxon>
        <taxon>Ecdysozoa</taxon>
        <taxon>Nematoda</taxon>
        <taxon>Chromadorea</taxon>
        <taxon>Rhabditida</taxon>
        <taxon>Tylenchina</taxon>
        <taxon>Tylenchomorpha</taxon>
        <taxon>Tylenchoidea</taxon>
        <taxon>Meloidogynidae</taxon>
        <taxon>Meloidogyninae</taxon>
        <taxon>Meloidogyne</taxon>
    </lineage>
</organism>
<proteinExistence type="predicted"/>
<dbReference type="AlphaFoldDB" id="A0A8S9ZJC3"/>
<name>A0A8S9ZJC3_9BILA</name>
<accession>A0A8S9ZJC3</accession>
<keyword evidence="1" id="KW-0472">Membrane</keyword>
<dbReference type="Proteomes" id="UP000605970">
    <property type="component" value="Unassembled WGS sequence"/>
</dbReference>
<evidence type="ECO:0000313" key="3">
    <source>
        <dbReference type="Proteomes" id="UP000605970"/>
    </source>
</evidence>
<sequence>MTNHLINPENTFQLFTITWSNSGKNYFPEWSYFGHHFFLLNIFLLSFFIFTEVNIIVVINLKKKFQLNFFGYLLIIVQILFLIGWPTSLQNLYNVVFVQKLQQLGFLYKLKEDNSVHIREKLFKN</sequence>
<comment type="caution">
    <text evidence="2">The sequence shown here is derived from an EMBL/GenBank/DDBJ whole genome shotgun (WGS) entry which is preliminary data.</text>
</comment>
<feature type="transmembrane region" description="Helical" evidence="1">
    <location>
        <begin position="69"/>
        <end position="87"/>
    </location>
</feature>
<evidence type="ECO:0000313" key="2">
    <source>
        <dbReference type="EMBL" id="KAF7633281.1"/>
    </source>
</evidence>
<keyword evidence="3" id="KW-1185">Reference proteome</keyword>
<dbReference type="EMBL" id="JABEBT010000080">
    <property type="protein sequence ID" value="KAF7633281.1"/>
    <property type="molecule type" value="Genomic_DNA"/>
</dbReference>
<reference evidence="2" key="1">
    <citation type="journal article" date="2020" name="Ecol. Evol.">
        <title>Genome structure and content of the rice root-knot nematode (Meloidogyne graminicola).</title>
        <authorList>
            <person name="Phan N.T."/>
            <person name="Danchin E.G.J."/>
            <person name="Klopp C."/>
            <person name="Perfus-Barbeoch L."/>
            <person name="Kozlowski D.K."/>
            <person name="Koutsovoulos G.D."/>
            <person name="Lopez-Roques C."/>
            <person name="Bouchez O."/>
            <person name="Zahm M."/>
            <person name="Besnard G."/>
            <person name="Bellafiore S."/>
        </authorList>
    </citation>
    <scope>NUCLEOTIDE SEQUENCE</scope>
    <source>
        <strain evidence="2">VN-18</strain>
    </source>
</reference>